<protein>
    <submittedName>
        <fullName evidence="2">Uncharacterized protein</fullName>
    </submittedName>
</protein>
<evidence type="ECO:0000256" key="1">
    <source>
        <dbReference type="SAM" id="Phobius"/>
    </source>
</evidence>
<sequence>MADLWLQALSLGMMFQGSLILWVGGFPLSLLGRLPRAEKGSPKAFGIFWLEQYRLIGFCLTLMGAGLVVLSLAG</sequence>
<accession>A0A382AVS7</accession>
<dbReference type="AlphaFoldDB" id="A0A382AVS7"/>
<organism evidence="2">
    <name type="scientific">marine metagenome</name>
    <dbReference type="NCBI Taxonomy" id="408172"/>
    <lineage>
        <taxon>unclassified sequences</taxon>
        <taxon>metagenomes</taxon>
        <taxon>ecological metagenomes</taxon>
    </lineage>
</organism>
<keyword evidence="1" id="KW-0472">Membrane</keyword>
<name>A0A382AVS7_9ZZZZ</name>
<keyword evidence="1" id="KW-1133">Transmembrane helix</keyword>
<gene>
    <name evidence="2" type="ORF">METZ01_LOCUS158403</name>
</gene>
<feature type="transmembrane region" description="Helical" evidence="1">
    <location>
        <begin position="6"/>
        <end position="32"/>
    </location>
</feature>
<reference evidence="2" key="1">
    <citation type="submission" date="2018-05" db="EMBL/GenBank/DDBJ databases">
        <authorList>
            <person name="Lanie J.A."/>
            <person name="Ng W.-L."/>
            <person name="Kazmierczak K.M."/>
            <person name="Andrzejewski T.M."/>
            <person name="Davidsen T.M."/>
            <person name="Wayne K.J."/>
            <person name="Tettelin H."/>
            <person name="Glass J.I."/>
            <person name="Rusch D."/>
            <person name="Podicherti R."/>
            <person name="Tsui H.-C.T."/>
            <person name="Winkler M.E."/>
        </authorList>
    </citation>
    <scope>NUCLEOTIDE SEQUENCE</scope>
</reference>
<feature type="transmembrane region" description="Helical" evidence="1">
    <location>
        <begin position="53"/>
        <end position="73"/>
    </location>
</feature>
<evidence type="ECO:0000313" key="2">
    <source>
        <dbReference type="EMBL" id="SVB05549.1"/>
    </source>
</evidence>
<keyword evidence="1" id="KW-0812">Transmembrane</keyword>
<dbReference type="EMBL" id="UINC01027028">
    <property type="protein sequence ID" value="SVB05549.1"/>
    <property type="molecule type" value="Genomic_DNA"/>
</dbReference>
<proteinExistence type="predicted"/>